<accession>F4RRZ6</accession>
<gene>
    <name evidence="2" type="ORF">MELLADRAFT_123564</name>
</gene>
<dbReference type="EMBL" id="GL883116">
    <property type="protein sequence ID" value="EGG04866.1"/>
    <property type="molecule type" value="Genomic_DNA"/>
</dbReference>
<protein>
    <submittedName>
        <fullName evidence="2">Secreted protein</fullName>
    </submittedName>
</protein>
<dbReference type="AlphaFoldDB" id="F4RRZ6"/>
<dbReference type="InParanoid" id="F4RRZ6"/>
<evidence type="ECO:0000313" key="3">
    <source>
        <dbReference type="Proteomes" id="UP000001072"/>
    </source>
</evidence>
<dbReference type="VEuPathDB" id="FungiDB:MELLADRAFT_123564"/>
<proteinExistence type="predicted"/>
<dbReference type="RefSeq" id="XP_007411957.1">
    <property type="nucleotide sequence ID" value="XM_007411895.1"/>
</dbReference>
<name>F4RRZ6_MELLP</name>
<dbReference type="GeneID" id="18926405"/>
<evidence type="ECO:0000313" key="2">
    <source>
        <dbReference type="EMBL" id="EGG04866.1"/>
    </source>
</evidence>
<organism evidence="3">
    <name type="scientific">Melampsora larici-populina (strain 98AG31 / pathotype 3-4-7)</name>
    <name type="common">Poplar leaf rust fungus</name>
    <dbReference type="NCBI Taxonomy" id="747676"/>
    <lineage>
        <taxon>Eukaryota</taxon>
        <taxon>Fungi</taxon>
        <taxon>Dikarya</taxon>
        <taxon>Basidiomycota</taxon>
        <taxon>Pucciniomycotina</taxon>
        <taxon>Pucciniomycetes</taxon>
        <taxon>Pucciniales</taxon>
        <taxon>Melampsoraceae</taxon>
        <taxon>Melampsora</taxon>
    </lineage>
</organism>
<dbReference type="Proteomes" id="UP000001072">
    <property type="component" value="Unassembled WGS sequence"/>
</dbReference>
<keyword evidence="3" id="KW-1185">Reference proteome</keyword>
<dbReference type="KEGG" id="mlr:MELLADRAFT_123564"/>
<dbReference type="HOGENOM" id="CLU_150810_0_0_1"/>
<feature type="signal peptide" evidence="1">
    <location>
        <begin position="1"/>
        <end position="22"/>
    </location>
</feature>
<feature type="chain" id="PRO_5003320972" evidence="1">
    <location>
        <begin position="23"/>
        <end position="133"/>
    </location>
</feature>
<evidence type="ECO:0000256" key="1">
    <source>
        <dbReference type="SAM" id="SignalP"/>
    </source>
</evidence>
<reference evidence="3" key="1">
    <citation type="journal article" date="2011" name="Proc. Natl. Acad. Sci. U.S.A.">
        <title>Obligate biotrophy features unraveled by the genomic analysis of rust fungi.</title>
        <authorList>
            <person name="Duplessis S."/>
            <person name="Cuomo C.A."/>
            <person name="Lin Y.-C."/>
            <person name="Aerts A."/>
            <person name="Tisserant E."/>
            <person name="Veneault-Fourrey C."/>
            <person name="Joly D.L."/>
            <person name="Hacquard S."/>
            <person name="Amselem J."/>
            <person name="Cantarel B.L."/>
            <person name="Chiu R."/>
            <person name="Coutinho P.M."/>
            <person name="Feau N."/>
            <person name="Field M."/>
            <person name="Frey P."/>
            <person name="Gelhaye E."/>
            <person name="Goldberg J."/>
            <person name="Grabherr M.G."/>
            <person name="Kodira C.D."/>
            <person name="Kohler A."/>
            <person name="Kuees U."/>
            <person name="Lindquist E.A."/>
            <person name="Lucas S.M."/>
            <person name="Mago R."/>
            <person name="Mauceli E."/>
            <person name="Morin E."/>
            <person name="Murat C."/>
            <person name="Pangilinan J.L."/>
            <person name="Park R."/>
            <person name="Pearson M."/>
            <person name="Quesneville H."/>
            <person name="Rouhier N."/>
            <person name="Sakthikumar S."/>
            <person name="Salamov A.A."/>
            <person name="Schmutz J."/>
            <person name="Selles B."/>
            <person name="Shapiro H."/>
            <person name="Tanguay P."/>
            <person name="Tuskan G.A."/>
            <person name="Henrissat B."/>
            <person name="Van de Peer Y."/>
            <person name="Rouze P."/>
            <person name="Ellis J.G."/>
            <person name="Dodds P.N."/>
            <person name="Schein J.E."/>
            <person name="Zhong S."/>
            <person name="Hamelin R.C."/>
            <person name="Grigoriev I.V."/>
            <person name="Szabo L.J."/>
            <person name="Martin F."/>
        </authorList>
    </citation>
    <scope>NUCLEOTIDE SEQUENCE [LARGE SCALE GENOMIC DNA]</scope>
    <source>
        <strain evidence="3">98AG31 / pathotype 3-4-7</strain>
    </source>
</reference>
<sequence>MLHAFLKISLLLFSLLITDVIGDSLSNVLPCSIKFEVKGDKAVCTGSGIVYDCPLKACWWQNHQYVHMTGCQLEKGPPGISGQDCAQYEWIHPDPNVPYYFKCTNPAGYHYKCPFDGNIAKSMGCTATACKTR</sequence>
<keyword evidence="1" id="KW-0732">Signal</keyword>